<evidence type="ECO:0000256" key="1">
    <source>
        <dbReference type="SAM" id="Phobius"/>
    </source>
</evidence>
<evidence type="ECO:0000313" key="2">
    <source>
        <dbReference type="EnsemblMetazoa" id="GPPI010891-PA"/>
    </source>
</evidence>
<dbReference type="AlphaFoldDB" id="A0A1B0AWB2"/>
<feature type="transmembrane region" description="Helical" evidence="1">
    <location>
        <begin position="205"/>
        <end position="225"/>
    </location>
</feature>
<sequence length="310" mass="35264">MEMHLHTQRVPIPIPRAEHMQIINRKVRGPKQTCDLVAKFLLKISHMEKEVPREWTAFKEMVRNADRKTLTVNFVGDGKPGELSTLRLYASNYIQKLKTKQLKFAITVNFRIYHQTIYVYASNERCDRICVSRWLQKAAPFSVLLSSTLQILKEFRPFIAAFGATPLQGIAMESIVTSSTLYISFISFAGSGCLAFLLKCAGCRFCLSVGIASTVSIVLFCQVNWPVSYDLFVSSALYFHRALLFNTRMKEDVIRYVDASVICNEELTCSAYPIWVWQSSYLIPVSKVFASKANPSQLYIKYSKKLGCTT</sequence>
<reference evidence="3" key="1">
    <citation type="submission" date="2015-01" db="EMBL/GenBank/DDBJ databases">
        <authorList>
            <person name="Aksoy S."/>
            <person name="Warren W."/>
            <person name="Wilson R.K."/>
        </authorList>
    </citation>
    <scope>NUCLEOTIDE SEQUENCE [LARGE SCALE GENOMIC DNA]</scope>
    <source>
        <strain evidence="3">IAEA</strain>
    </source>
</reference>
<keyword evidence="3" id="KW-1185">Reference proteome</keyword>
<evidence type="ECO:0000313" key="3">
    <source>
        <dbReference type="Proteomes" id="UP000092460"/>
    </source>
</evidence>
<proteinExistence type="predicted"/>
<dbReference type="EMBL" id="JXJN01004620">
    <property type="status" value="NOT_ANNOTATED_CDS"/>
    <property type="molecule type" value="Genomic_DNA"/>
</dbReference>
<protein>
    <submittedName>
        <fullName evidence="2">Uncharacterized protein</fullName>
    </submittedName>
</protein>
<keyword evidence="1" id="KW-0812">Transmembrane</keyword>
<organism evidence="2 3">
    <name type="scientific">Glossina palpalis gambiensis</name>
    <dbReference type="NCBI Taxonomy" id="67801"/>
    <lineage>
        <taxon>Eukaryota</taxon>
        <taxon>Metazoa</taxon>
        <taxon>Ecdysozoa</taxon>
        <taxon>Arthropoda</taxon>
        <taxon>Hexapoda</taxon>
        <taxon>Insecta</taxon>
        <taxon>Pterygota</taxon>
        <taxon>Neoptera</taxon>
        <taxon>Endopterygota</taxon>
        <taxon>Diptera</taxon>
        <taxon>Brachycera</taxon>
        <taxon>Muscomorpha</taxon>
        <taxon>Hippoboscoidea</taxon>
        <taxon>Glossinidae</taxon>
        <taxon>Glossina</taxon>
    </lineage>
</organism>
<dbReference type="Proteomes" id="UP000092460">
    <property type="component" value="Unassembled WGS sequence"/>
</dbReference>
<reference evidence="2" key="2">
    <citation type="submission" date="2020-05" db="UniProtKB">
        <authorList>
            <consortium name="EnsemblMetazoa"/>
        </authorList>
    </citation>
    <scope>IDENTIFICATION</scope>
    <source>
        <strain evidence="2">IAEA</strain>
    </source>
</reference>
<dbReference type="VEuPathDB" id="VectorBase:GPPI010891"/>
<keyword evidence="1" id="KW-0472">Membrane</keyword>
<keyword evidence="1" id="KW-1133">Transmembrane helix</keyword>
<feature type="transmembrane region" description="Helical" evidence="1">
    <location>
        <begin position="181"/>
        <end position="198"/>
    </location>
</feature>
<dbReference type="EnsemblMetazoa" id="GPPI010891-RA">
    <property type="protein sequence ID" value="GPPI010891-PA"/>
    <property type="gene ID" value="GPPI010891"/>
</dbReference>
<accession>A0A1B0AWB2</accession>
<dbReference type="EMBL" id="JXJN01004619">
    <property type="status" value="NOT_ANNOTATED_CDS"/>
    <property type="molecule type" value="Genomic_DNA"/>
</dbReference>
<name>A0A1B0AWB2_9MUSC</name>
<dbReference type="EMBL" id="JXJN01004618">
    <property type="status" value="NOT_ANNOTATED_CDS"/>
    <property type="molecule type" value="Genomic_DNA"/>
</dbReference>